<dbReference type="PANTHER" id="PTHR36351">
    <property type="entry name" value="EMBRYO SAC DEVELOPMENT ARREST 12"/>
    <property type="match status" value="1"/>
</dbReference>
<dbReference type="Pfam" id="PF23596">
    <property type="entry name" value="DUF7138"/>
    <property type="match status" value="1"/>
</dbReference>
<dbReference type="PANTHER" id="PTHR36351:SF1">
    <property type="entry name" value="EMBRYO SAC DEVELOPMENT ARREST 12"/>
    <property type="match status" value="1"/>
</dbReference>
<reference evidence="3 4" key="1">
    <citation type="submission" date="2024-11" db="EMBL/GenBank/DDBJ databases">
        <title>Chromosome-level genome assembly of Eucalyptus globulus Labill. provides insights into its genome evolution.</title>
        <authorList>
            <person name="Li X."/>
        </authorList>
    </citation>
    <scope>NUCLEOTIDE SEQUENCE [LARGE SCALE GENOMIC DNA]</scope>
    <source>
        <strain evidence="3">CL2024</strain>
        <tissue evidence="3">Fresh tender leaves</tissue>
    </source>
</reference>
<gene>
    <name evidence="3" type="ORF">ACJRO7_007704</name>
</gene>
<evidence type="ECO:0000313" key="3">
    <source>
        <dbReference type="EMBL" id="KAL3715984.1"/>
    </source>
</evidence>
<evidence type="ECO:0000259" key="2">
    <source>
        <dbReference type="Pfam" id="PF23596"/>
    </source>
</evidence>
<evidence type="ECO:0000313" key="4">
    <source>
        <dbReference type="Proteomes" id="UP001634007"/>
    </source>
</evidence>
<organism evidence="3 4">
    <name type="scientific">Eucalyptus globulus</name>
    <name type="common">Tasmanian blue gum</name>
    <dbReference type="NCBI Taxonomy" id="34317"/>
    <lineage>
        <taxon>Eukaryota</taxon>
        <taxon>Viridiplantae</taxon>
        <taxon>Streptophyta</taxon>
        <taxon>Embryophyta</taxon>
        <taxon>Tracheophyta</taxon>
        <taxon>Spermatophyta</taxon>
        <taxon>Magnoliopsida</taxon>
        <taxon>eudicotyledons</taxon>
        <taxon>Gunneridae</taxon>
        <taxon>Pentapetalae</taxon>
        <taxon>rosids</taxon>
        <taxon>malvids</taxon>
        <taxon>Myrtales</taxon>
        <taxon>Myrtaceae</taxon>
        <taxon>Myrtoideae</taxon>
        <taxon>Eucalypteae</taxon>
        <taxon>Eucalyptus</taxon>
    </lineage>
</organism>
<protein>
    <recommendedName>
        <fullName evidence="2">DUF7138 domain-containing protein</fullName>
    </recommendedName>
</protein>
<dbReference type="Proteomes" id="UP001634007">
    <property type="component" value="Unassembled WGS sequence"/>
</dbReference>
<feature type="region of interest" description="Disordered" evidence="1">
    <location>
        <begin position="221"/>
        <end position="242"/>
    </location>
</feature>
<keyword evidence="4" id="KW-1185">Reference proteome</keyword>
<feature type="domain" description="DUF7138" evidence="2">
    <location>
        <begin position="8"/>
        <end position="93"/>
    </location>
</feature>
<sequence>MQNAPPGALFPAFFSDGDRETLLGTVLVHPSLRFHDLKLTIAQRIGVPPDQLAVFLADRGGDPPRSWPARVPVTDKFDFAAAARRGAARCCFLVVLRRPRRERRKGGGGGWGGDEPARSPLENAMLLRRDRPAESPNRGRIPDWPVSGFRPAAAEQYRELELQAERERHLAMSAAIEELSRRRRSAGHGRVCEKCEEEKRSGSPSAFHCCPNDPVVEGGFRTRAGPIARPAKRPGEGPGEVA</sequence>
<name>A0ABD3IP82_EUCGL</name>
<proteinExistence type="predicted"/>
<dbReference type="InterPro" id="IPR055562">
    <property type="entry name" value="DUF7138"/>
</dbReference>
<dbReference type="AlphaFoldDB" id="A0ABD3IP82"/>
<evidence type="ECO:0000256" key="1">
    <source>
        <dbReference type="SAM" id="MobiDB-lite"/>
    </source>
</evidence>
<dbReference type="EMBL" id="JBJKBG010000011">
    <property type="protein sequence ID" value="KAL3715984.1"/>
    <property type="molecule type" value="Genomic_DNA"/>
</dbReference>
<comment type="caution">
    <text evidence="3">The sequence shown here is derived from an EMBL/GenBank/DDBJ whole genome shotgun (WGS) entry which is preliminary data.</text>
</comment>
<accession>A0ABD3IP82</accession>